<accession>A0A3N0XL77</accession>
<evidence type="ECO:0000313" key="4">
    <source>
        <dbReference type="EMBL" id="ROI62525.1"/>
    </source>
</evidence>
<protein>
    <recommendedName>
        <fullName evidence="3">T cell CD4 receptor C-terminal region domain-containing protein</fullName>
    </recommendedName>
</protein>
<evidence type="ECO:0000256" key="1">
    <source>
        <dbReference type="SAM" id="MobiDB-lite"/>
    </source>
</evidence>
<comment type="caution">
    <text evidence="4">The sequence shown here is derived from an EMBL/GenBank/DDBJ whole genome shotgun (WGS) entry which is preliminary data.</text>
</comment>
<dbReference type="Proteomes" id="UP000281406">
    <property type="component" value="Unassembled WGS sequence"/>
</dbReference>
<keyword evidence="2" id="KW-0472">Membrane</keyword>
<dbReference type="Gene3D" id="3.90.930.1">
    <property type="match status" value="1"/>
</dbReference>
<reference evidence="4 5" key="1">
    <citation type="submission" date="2018-10" db="EMBL/GenBank/DDBJ databases">
        <title>Genome assembly for a Yunnan-Guizhou Plateau 3E fish, Anabarilius grahami (Regan), and its evolutionary and genetic applications.</title>
        <authorList>
            <person name="Jiang W."/>
        </authorList>
    </citation>
    <scope>NUCLEOTIDE SEQUENCE [LARGE SCALE GENOMIC DNA]</scope>
    <source>
        <strain evidence="4">AG-KIZ</strain>
        <tissue evidence="4">Muscle</tissue>
    </source>
</reference>
<keyword evidence="5" id="KW-1185">Reference proteome</keyword>
<feature type="domain" description="T cell CD4 receptor C-terminal region" evidence="3">
    <location>
        <begin position="94"/>
        <end position="120"/>
    </location>
</feature>
<gene>
    <name evidence="4" type="ORF">DPX16_5198</name>
</gene>
<feature type="region of interest" description="Disordered" evidence="1">
    <location>
        <begin position="116"/>
        <end position="200"/>
    </location>
</feature>
<dbReference type="Pfam" id="PF12104">
    <property type="entry name" value="Tcell_CD4_C"/>
    <property type="match status" value="1"/>
</dbReference>
<dbReference type="InterPro" id="IPR036179">
    <property type="entry name" value="Ig-like_dom_sf"/>
</dbReference>
<dbReference type="AlphaFoldDB" id="A0A3N0XL77"/>
<dbReference type="EMBL" id="RJVU01070129">
    <property type="protein sequence ID" value="ROI62525.1"/>
    <property type="molecule type" value="Genomic_DNA"/>
</dbReference>
<dbReference type="SUPFAM" id="SSF48726">
    <property type="entry name" value="Immunoglobulin"/>
    <property type="match status" value="1"/>
</dbReference>
<evidence type="ECO:0000313" key="5">
    <source>
        <dbReference type="Proteomes" id="UP000281406"/>
    </source>
</evidence>
<dbReference type="Gene3D" id="1.20.5.900">
    <property type="entry name" value="transmembrane domain of human cd4"/>
    <property type="match status" value="1"/>
</dbReference>
<dbReference type="OrthoDB" id="8963224at2759"/>
<name>A0A3N0XL77_ANAGA</name>
<evidence type="ECO:0000259" key="3">
    <source>
        <dbReference type="Pfam" id="PF12104"/>
    </source>
</evidence>
<feature type="transmembrane region" description="Helical" evidence="2">
    <location>
        <begin position="88"/>
        <end position="111"/>
    </location>
</feature>
<evidence type="ECO:0000256" key="2">
    <source>
        <dbReference type="SAM" id="Phobius"/>
    </source>
</evidence>
<dbReference type="InterPro" id="IPR021963">
    <property type="entry name" value="Tcell_CD4_Cterm"/>
</dbReference>
<keyword evidence="2" id="KW-0812">Transmembrane</keyword>
<organism evidence="4 5">
    <name type="scientific">Anabarilius grahami</name>
    <name type="common">Kanglang fish</name>
    <name type="synonym">Barilius grahami</name>
    <dbReference type="NCBI Taxonomy" id="495550"/>
    <lineage>
        <taxon>Eukaryota</taxon>
        <taxon>Metazoa</taxon>
        <taxon>Chordata</taxon>
        <taxon>Craniata</taxon>
        <taxon>Vertebrata</taxon>
        <taxon>Euteleostomi</taxon>
        <taxon>Actinopterygii</taxon>
        <taxon>Neopterygii</taxon>
        <taxon>Teleostei</taxon>
        <taxon>Ostariophysi</taxon>
        <taxon>Cypriniformes</taxon>
        <taxon>Xenocyprididae</taxon>
        <taxon>Xenocypridinae</taxon>
        <taxon>Xenocypridinae incertae sedis</taxon>
        <taxon>Anabarilius</taxon>
    </lineage>
</organism>
<proteinExistence type="predicted"/>
<sequence length="200" mass="22471">MKLPEKYNDKSNEIKWTHSSSDAVIERKNKKTKSNTPGLTMEEDGSLRFQSVGLKDTGTYIYTVTSSDGTEIAKDKVEIKVYGSTNTYLAFLAGGGVLLLLLICVLIICACRRRQRRKKHQQDEKELAYTPGHTGTNRSKQTAREKPARLILQEDPMPQSPSPQTSPKPKAQIRARPPPPPQDEDEENPTPIPHPRTKLH</sequence>
<keyword evidence="2" id="KW-1133">Transmembrane helix</keyword>